<dbReference type="Gene3D" id="2.170.130.10">
    <property type="entry name" value="TonB-dependent receptor, plug domain"/>
    <property type="match status" value="1"/>
</dbReference>
<evidence type="ECO:0000256" key="5">
    <source>
        <dbReference type="SAM" id="SignalP"/>
    </source>
</evidence>
<dbReference type="SUPFAM" id="SSF56935">
    <property type="entry name" value="Porins"/>
    <property type="match status" value="1"/>
</dbReference>
<dbReference type="SUPFAM" id="SSF49464">
    <property type="entry name" value="Carboxypeptidase regulatory domain-like"/>
    <property type="match status" value="1"/>
</dbReference>
<dbReference type="Pfam" id="PF07660">
    <property type="entry name" value="STN"/>
    <property type="match status" value="1"/>
</dbReference>
<dbReference type="GO" id="GO:0009279">
    <property type="term" value="C:cell outer membrane"/>
    <property type="evidence" value="ECO:0007669"/>
    <property type="project" value="UniProtKB-SubCell"/>
</dbReference>
<evidence type="ECO:0000256" key="1">
    <source>
        <dbReference type="ARBA" id="ARBA00022448"/>
    </source>
</evidence>
<dbReference type="SMART" id="SM00965">
    <property type="entry name" value="STN"/>
    <property type="match status" value="1"/>
</dbReference>
<evidence type="ECO:0000259" key="6">
    <source>
        <dbReference type="SMART" id="SM00965"/>
    </source>
</evidence>
<feature type="non-terminal residue" evidence="7">
    <location>
        <position position="262"/>
    </location>
</feature>
<sequence>MRKQLHIIFRLVMFSCILLFVSQEASAQITFSVKNQTIRQTIRVIEKKADYSFFYTDKLPGLDQKISLTVSNESIDAVLEKVFKGSSISYKIESGKQVVLTLKSEQNAPQKGDKKTITGVVADRRGEPLIGVTVRVEGENIGTATDIDGRFSLEAPVGAKISFSYIGYVSQSHTVNKQNIYNVSLSEDSQVLEEVVVVGYGFMKRKDITTAVSVVSTADIEERPIMTAAQAIQGKAAGIQVVQPSGMPGSGVTIRVRGATSV</sequence>
<accession>A0A641S6Q0</accession>
<keyword evidence="7" id="KW-0675">Receptor</keyword>
<proteinExistence type="inferred from homology"/>
<keyword evidence="4" id="KW-0812">Transmembrane</keyword>
<dbReference type="InterPro" id="IPR039426">
    <property type="entry name" value="TonB-dep_rcpt-like"/>
</dbReference>
<dbReference type="InterPro" id="IPR011662">
    <property type="entry name" value="Secretin/TonB_short_N"/>
</dbReference>
<dbReference type="Pfam" id="PF13715">
    <property type="entry name" value="CarbopepD_reg_2"/>
    <property type="match status" value="1"/>
</dbReference>
<dbReference type="Gene3D" id="3.55.50.30">
    <property type="match status" value="1"/>
</dbReference>
<dbReference type="InterPro" id="IPR037066">
    <property type="entry name" value="Plug_dom_sf"/>
</dbReference>
<dbReference type="Gene3D" id="2.60.40.1120">
    <property type="entry name" value="Carboxypeptidase-like, regulatory domain"/>
    <property type="match status" value="1"/>
</dbReference>
<keyword evidence="4" id="KW-1134">Transmembrane beta strand</keyword>
<keyword evidence="2 4" id="KW-0472">Membrane</keyword>
<evidence type="ECO:0000256" key="4">
    <source>
        <dbReference type="PROSITE-ProRule" id="PRU01360"/>
    </source>
</evidence>
<keyword evidence="1 4" id="KW-0813">Transport</keyword>
<comment type="subcellular location">
    <subcellularLocation>
        <location evidence="4">Cell outer membrane</location>
        <topology evidence="4">Multi-pass membrane protein</topology>
    </subcellularLocation>
</comment>
<comment type="caution">
    <text evidence="7">The sequence shown here is derived from an EMBL/GenBank/DDBJ whole genome shotgun (WGS) entry which is preliminary data.</text>
</comment>
<feature type="domain" description="Secretin/TonB short N-terminal" evidence="6">
    <location>
        <begin position="51"/>
        <end position="103"/>
    </location>
</feature>
<name>A0A641S6Q0_BACOV</name>
<evidence type="ECO:0000256" key="3">
    <source>
        <dbReference type="ARBA" id="ARBA00023237"/>
    </source>
</evidence>
<keyword evidence="3 4" id="KW-0998">Cell outer membrane</keyword>
<feature type="chain" id="PRO_5025009630" evidence="5">
    <location>
        <begin position="28"/>
        <end position="262"/>
    </location>
</feature>
<evidence type="ECO:0000256" key="2">
    <source>
        <dbReference type="ARBA" id="ARBA00023136"/>
    </source>
</evidence>
<keyword evidence="5" id="KW-0732">Signal</keyword>
<dbReference type="PROSITE" id="PS52016">
    <property type="entry name" value="TONB_DEPENDENT_REC_3"/>
    <property type="match status" value="1"/>
</dbReference>
<feature type="signal peptide" evidence="5">
    <location>
        <begin position="1"/>
        <end position="27"/>
    </location>
</feature>
<reference evidence="7" key="1">
    <citation type="journal article" date="2019" name="Nat. Med.">
        <title>A library of human gut bacterial isolates paired with longitudinal multiomics data enables mechanistic microbiome research.</title>
        <authorList>
            <person name="Poyet M."/>
            <person name="Groussin M."/>
            <person name="Gibbons S.M."/>
            <person name="Avila-Pacheco J."/>
            <person name="Jiang X."/>
            <person name="Kearney S.M."/>
            <person name="Perrotta A.R."/>
            <person name="Berdy B."/>
            <person name="Zhao S."/>
            <person name="Lieberman T.D."/>
            <person name="Swanson P.K."/>
            <person name="Smith M."/>
            <person name="Roesemann S."/>
            <person name="Alexander J.E."/>
            <person name="Rich S.A."/>
            <person name="Livny J."/>
            <person name="Vlamakis H."/>
            <person name="Clish C."/>
            <person name="Bullock K."/>
            <person name="Deik A."/>
            <person name="Scott J."/>
            <person name="Pierce K.A."/>
            <person name="Xavier R.J."/>
            <person name="Alm E.J."/>
        </authorList>
    </citation>
    <scope>NUCLEOTIDE SEQUENCE</scope>
    <source>
        <strain evidence="7">BIOML-A147</strain>
    </source>
</reference>
<comment type="similarity">
    <text evidence="4">Belongs to the TonB-dependent receptor family.</text>
</comment>
<dbReference type="Pfam" id="PF07715">
    <property type="entry name" value="Plug"/>
    <property type="match status" value="1"/>
</dbReference>
<dbReference type="EMBL" id="VWKO01000034">
    <property type="protein sequence ID" value="KAA4034009.1"/>
    <property type="molecule type" value="Genomic_DNA"/>
</dbReference>
<dbReference type="AlphaFoldDB" id="A0A641S6Q0"/>
<dbReference type="InterPro" id="IPR012910">
    <property type="entry name" value="Plug_dom"/>
</dbReference>
<evidence type="ECO:0000313" key="7">
    <source>
        <dbReference type="EMBL" id="KAA4034009.1"/>
    </source>
</evidence>
<protein>
    <submittedName>
        <fullName evidence="7">TonB-dependent receptor plug domain-containing protein</fullName>
    </submittedName>
</protein>
<dbReference type="InterPro" id="IPR008969">
    <property type="entry name" value="CarboxyPept-like_regulatory"/>
</dbReference>
<organism evidence="7">
    <name type="scientific">Bacteroides ovatus</name>
    <dbReference type="NCBI Taxonomy" id="28116"/>
    <lineage>
        <taxon>Bacteria</taxon>
        <taxon>Pseudomonadati</taxon>
        <taxon>Bacteroidota</taxon>
        <taxon>Bacteroidia</taxon>
        <taxon>Bacteroidales</taxon>
        <taxon>Bacteroidaceae</taxon>
        <taxon>Bacteroides</taxon>
    </lineage>
</organism>
<dbReference type="FunFam" id="2.60.40.1120:FF:000003">
    <property type="entry name" value="Outer membrane protein Omp121"/>
    <property type="match status" value="1"/>
</dbReference>
<gene>
    <name evidence="7" type="ORF">F3D60_07310</name>
</gene>